<evidence type="ECO:0000313" key="3">
    <source>
        <dbReference type="Proteomes" id="UP000240760"/>
    </source>
</evidence>
<evidence type="ECO:0000256" key="1">
    <source>
        <dbReference type="SAM" id="MobiDB-lite"/>
    </source>
</evidence>
<protein>
    <submittedName>
        <fullName evidence="2">Uncharacterized protein</fullName>
    </submittedName>
</protein>
<feature type="compositionally biased region" description="Basic residues" evidence="1">
    <location>
        <begin position="1"/>
        <end position="12"/>
    </location>
</feature>
<evidence type="ECO:0000313" key="2">
    <source>
        <dbReference type="EMBL" id="PTB77190.1"/>
    </source>
</evidence>
<organism evidence="2 3">
    <name type="scientific">Trichoderma longibrachiatum ATCC 18648</name>
    <dbReference type="NCBI Taxonomy" id="983965"/>
    <lineage>
        <taxon>Eukaryota</taxon>
        <taxon>Fungi</taxon>
        <taxon>Dikarya</taxon>
        <taxon>Ascomycota</taxon>
        <taxon>Pezizomycotina</taxon>
        <taxon>Sordariomycetes</taxon>
        <taxon>Hypocreomycetidae</taxon>
        <taxon>Hypocreales</taxon>
        <taxon>Hypocreaceae</taxon>
        <taxon>Trichoderma</taxon>
    </lineage>
</organism>
<reference evidence="2 3" key="1">
    <citation type="submission" date="2016-07" db="EMBL/GenBank/DDBJ databases">
        <title>Multiple horizontal gene transfer events from other fungi enriched the ability of initially mycotrophic Trichoderma (Ascomycota) to feed on dead plant biomass.</title>
        <authorList>
            <consortium name="DOE Joint Genome Institute"/>
            <person name="Aerts A."/>
            <person name="Atanasova L."/>
            <person name="Chenthamara K."/>
            <person name="Zhang J."/>
            <person name="Grujic M."/>
            <person name="Henrissat B."/>
            <person name="Kuo A."/>
            <person name="Salamov A."/>
            <person name="Lipzen A."/>
            <person name="Labutti K."/>
            <person name="Barry K."/>
            <person name="Miao Y."/>
            <person name="Rahimi M.J."/>
            <person name="Shen Q."/>
            <person name="Grigoriev I.V."/>
            <person name="Kubicek C.P."/>
            <person name="Druzhinina I.S."/>
        </authorList>
    </citation>
    <scope>NUCLEOTIDE SEQUENCE [LARGE SCALE GENOMIC DNA]</scope>
    <source>
        <strain evidence="2 3">ATCC 18648</strain>
    </source>
</reference>
<feature type="compositionally biased region" description="Basic and acidic residues" evidence="1">
    <location>
        <begin position="20"/>
        <end position="29"/>
    </location>
</feature>
<gene>
    <name evidence="2" type="ORF">M440DRAFT_274257</name>
</gene>
<name>A0A2T4C6K5_TRILO</name>
<proteinExistence type="predicted"/>
<dbReference type="AlphaFoldDB" id="A0A2T4C6K5"/>
<dbReference type="EMBL" id="KZ679130">
    <property type="protein sequence ID" value="PTB77190.1"/>
    <property type="molecule type" value="Genomic_DNA"/>
</dbReference>
<keyword evidence="3" id="KW-1185">Reference proteome</keyword>
<sequence>MAARSRSTRQRLHLAFAQVGRERLADRQRRGTTKQKQRPNRDKDSLARRRREKGQTKRQVGKPVEKKVRQARPPPSHKILSPQVSLPVLFVCVCVSLSSFTVLRPQPVAEP</sequence>
<accession>A0A2T4C6K5</accession>
<dbReference type="Proteomes" id="UP000240760">
    <property type="component" value="Unassembled WGS sequence"/>
</dbReference>
<feature type="region of interest" description="Disordered" evidence="1">
    <location>
        <begin position="1"/>
        <end position="80"/>
    </location>
</feature>